<dbReference type="STRING" id="1736674.APS56_10240"/>
<dbReference type="KEGG" id="ahz:APS56_10240"/>
<dbReference type="RefSeq" id="WP_054727771.1">
    <property type="nucleotide sequence ID" value="NZ_CP012898.1"/>
</dbReference>
<dbReference type="InterPro" id="IPR050553">
    <property type="entry name" value="Thioredoxin_ResA/DsbE_sf"/>
</dbReference>
<evidence type="ECO:0000259" key="2">
    <source>
        <dbReference type="PROSITE" id="PS51352"/>
    </source>
</evidence>
<dbReference type="Proteomes" id="UP000057981">
    <property type="component" value="Chromosome"/>
</dbReference>
<dbReference type="InterPro" id="IPR013766">
    <property type="entry name" value="Thioredoxin_domain"/>
</dbReference>
<evidence type="ECO:0000313" key="3">
    <source>
        <dbReference type="EMBL" id="ALJ05473.1"/>
    </source>
</evidence>
<dbReference type="Gene3D" id="3.40.30.10">
    <property type="entry name" value="Glutaredoxin"/>
    <property type="match status" value="1"/>
</dbReference>
<sequence>MKRLLFLAILFPGLLFAQHTIKGVFSPPEDYKFALLYKVNPTVSVYVKNAEVKKDGSFKFQLDSTNTKGIYRLVYAVPQEDYNFDIIYNGKEDIELTFNSETGVDFKKSVENRMLASYTSSMFKVTGSISNYFHQATKDTLALKAIFKTQYDTQNSYEKASKGMIASHFIKANRPYMPKKVESVGTYTKNLKLHFFDAIDFNNTTLLSSNFLTEKMLNYVFGVSSDDKSRFANYKKNIDVFCTKMKLASPEIKSNLLTELWQQMADLNYEEVANYIADTYLIDLAVSLNNQLLLNALIQYKDISIGSKAPDFSLEIKNGNKKVSAKLSELNIAETYILIFWSSECSHCLEEIPQLQSFLKAKEKEHIKVIAVALEDNDKQWRYKIQSFPEFIHVLGLGKWDNAIGNKYGVSATPTYFILNKNKEITDKPSDFEDLKNFISGHKAD</sequence>
<dbReference type="PANTHER" id="PTHR42852:SF13">
    <property type="entry name" value="PROTEIN DIPZ"/>
    <property type="match status" value="1"/>
</dbReference>
<dbReference type="OrthoDB" id="6399635at2"/>
<dbReference type="EMBL" id="CP012898">
    <property type="protein sequence ID" value="ALJ05473.1"/>
    <property type="molecule type" value="Genomic_DNA"/>
</dbReference>
<gene>
    <name evidence="3" type="ORF">APS56_10240</name>
</gene>
<accession>A0A0P0D3F4</accession>
<dbReference type="InterPro" id="IPR036249">
    <property type="entry name" value="Thioredoxin-like_sf"/>
</dbReference>
<protein>
    <submittedName>
        <fullName evidence="3">Redoxin</fullName>
    </submittedName>
</protein>
<feature type="domain" description="Thioredoxin" evidence="2">
    <location>
        <begin position="303"/>
        <end position="444"/>
    </location>
</feature>
<dbReference type="PANTHER" id="PTHR42852">
    <property type="entry name" value="THIOL:DISULFIDE INTERCHANGE PROTEIN DSBE"/>
    <property type="match status" value="1"/>
</dbReference>
<dbReference type="SUPFAM" id="SSF52833">
    <property type="entry name" value="Thioredoxin-like"/>
    <property type="match status" value="1"/>
</dbReference>
<dbReference type="AlphaFoldDB" id="A0A0P0D3F4"/>
<dbReference type="CDD" id="cd02966">
    <property type="entry name" value="TlpA_like_family"/>
    <property type="match status" value="1"/>
</dbReference>
<keyword evidence="1" id="KW-0732">Signal</keyword>
<dbReference type="InterPro" id="IPR000866">
    <property type="entry name" value="AhpC/TSA"/>
</dbReference>
<dbReference type="Pfam" id="PF00578">
    <property type="entry name" value="AhpC-TSA"/>
    <property type="match status" value="1"/>
</dbReference>
<evidence type="ECO:0000313" key="4">
    <source>
        <dbReference type="Proteomes" id="UP000057981"/>
    </source>
</evidence>
<dbReference type="PROSITE" id="PS51352">
    <property type="entry name" value="THIOREDOXIN_2"/>
    <property type="match status" value="1"/>
</dbReference>
<keyword evidence="4" id="KW-1185">Reference proteome</keyword>
<reference evidence="3 4" key="1">
    <citation type="submission" date="2015-10" db="EMBL/GenBank/DDBJ databases">
        <authorList>
            <person name="Gilbert D.G."/>
        </authorList>
    </citation>
    <scope>NUCLEOTIDE SEQUENCE [LARGE SCALE GENOMIC DNA]</scope>
    <source>
        <strain evidence="4">HZ-22</strain>
    </source>
</reference>
<name>A0A0P0D3F4_9FLAO</name>
<feature type="chain" id="PRO_5006043247" evidence="1">
    <location>
        <begin position="18"/>
        <end position="445"/>
    </location>
</feature>
<feature type="signal peptide" evidence="1">
    <location>
        <begin position="1"/>
        <end position="17"/>
    </location>
</feature>
<evidence type="ECO:0000256" key="1">
    <source>
        <dbReference type="SAM" id="SignalP"/>
    </source>
</evidence>
<organism evidence="3 4">
    <name type="scientific">Pseudalgibacter alginicilyticus</name>
    <dbReference type="NCBI Taxonomy" id="1736674"/>
    <lineage>
        <taxon>Bacteria</taxon>
        <taxon>Pseudomonadati</taxon>
        <taxon>Bacteroidota</taxon>
        <taxon>Flavobacteriia</taxon>
        <taxon>Flavobacteriales</taxon>
        <taxon>Flavobacteriaceae</taxon>
        <taxon>Pseudalgibacter</taxon>
    </lineage>
</organism>
<proteinExistence type="predicted"/>